<evidence type="ECO:0000313" key="1">
    <source>
        <dbReference type="EnsemblMetazoa" id="PPA40730.1"/>
    </source>
</evidence>
<keyword evidence="2" id="KW-1185">Reference proteome</keyword>
<accession>A0A454XZJ9</accession>
<protein>
    <submittedName>
        <fullName evidence="1">Uncharacterized protein</fullName>
    </submittedName>
</protein>
<name>A0A454XZJ9_PRIPA</name>
<organism evidence="1 2">
    <name type="scientific">Pristionchus pacificus</name>
    <name type="common">Parasitic nematode worm</name>
    <dbReference type="NCBI Taxonomy" id="54126"/>
    <lineage>
        <taxon>Eukaryota</taxon>
        <taxon>Metazoa</taxon>
        <taxon>Ecdysozoa</taxon>
        <taxon>Nematoda</taxon>
        <taxon>Chromadorea</taxon>
        <taxon>Rhabditida</taxon>
        <taxon>Rhabditina</taxon>
        <taxon>Diplogasteromorpha</taxon>
        <taxon>Diplogasteroidea</taxon>
        <taxon>Neodiplogasteridae</taxon>
        <taxon>Pristionchus</taxon>
    </lineage>
</organism>
<accession>A0A8R1UXP1</accession>
<dbReference type="Proteomes" id="UP000005239">
    <property type="component" value="Unassembled WGS sequence"/>
</dbReference>
<reference evidence="2" key="1">
    <citation type="journal article" date="2008" name="Nat. Genet.">
        <title>The Pristionchus pacificus genome provides a unique perspective on nematode lifestyle and parasitism.</title>
        <authorList>
            <person name="Dieterich C."/>
            <person name="Clifton S.W."/>
            <person name="Schuster L.N."/>
            <person name="Chinwalla A."/>
            <person name="Delehaunty K."/>
            <person name="Dinkelacker I."/>
            <person name="Fulton L."/>
            <person name="Fulton R."/>
            <person name="Godfrey J."/>
            <person name="Minx P."/>
            <person name="Mitreva M."/>
            <person name="Roeseler W."/>
            <person name="Tian H."/>
            <person name="Witte H."/>
            <person name="Yang S.P."/>
            <person name="Wilson R.K."/>
            <person name="Sommer R.J."/>
        </authorList>
    </citation>
    <scope>NUCLEOTIDE SEQUENCE [LARGE SCALE GENOMIC DNA]</scope>
    <source>
        <strain evidence="2">PS312</strain>
    </source>
</reference>
<dbReference type="AlphaFoldDB" id="A0A454XZJ9"/>
<sequence length="383" mass="42261">MQSIGLIFIASAFLAITETRVTFPFSEVLQTQDLKSYYEGPNRLYKAAFKCDDGCTVYSDLSSDQIAIAQNDVVIANFTDFVGDLSIALDGFHLWAGVNYTLRSYVNNEDFVVYAVSSKAPNYNTPVYSSEGTISVDDTNRYITVISSYDATQFDQFNGSFPDRSGYPKIYAIGFDSLDDLYGSTKCRSMYEARSQYFAENSAPKIFAPITTVDFGFAGTHSVSISPSDGTSYSKSPISSVVYMSPGYVGCPFESDQVYSTRVSYVSDSFMIITDSLDISASYYSVASNEAVQLTVNEDYLSFYNFNTTSFSKHYDAGVYNVHLSWNRRTTFSGWFLQLDLGRLGEPAPSTVATIPPSTTTKSGRAITIPLSFIAILLFASTH</sequence>
<reference evidence="1" key="2">
    <citation type="submission" date="2022-06" db="UniProtKB">
        <authorList>
            <consortium name="EnsemblMetazoa"/>
        </authorList>
    </citation>
    <scope>IDENTIFICATION</scope>
    <source>
        <strain evidence="1">PS312</strain>
    </source>
</reference>
<dbReference type="EnsemblMetazoa" id="PPA40730.1">
    <property type="protein sequence ID" value="PPA40730.1"/>
    <property type="gene ID" value="WBGene00279099"/>
</dbReference>
<gene>
    <name evidence="1" type="primary">WBGene00279099</name>
</gene>
<evidence type="ECO:0000313" key="2">
    <source>
        <dbReference type="Proteomes" id="UP000005239"/>
    </source>
</evidence>
<proteinExistence type="predicted"/>